<accession>A0ACC2KEU4</accession>
<evidence type="ECO:0000313" key="2">
    <source>
        <dbReference type="Proteomes" id="UP001234297"/>
    </source>
</evidence>
<organism evidence="1 2">
    <name type="scientific">Persea americana</name>
    <name type="common">Avocado</name>
    <dbReference type="NCBI Taxonomy" id="3435"/>
    <lineage>
        <taxon>Eukaryota</taxon>
        <taxon>Viridiplantae</taxon>
        <taxon>Streptophyta</taxon>
        <taxon>Embryophyta</taxon>
        <taxon>Tracheophyta</taxon>
        <taxon>Spermatophyta</taxon>
        <taxon>Magnoliopsida</taxon>
        <taxon>Magnoliidae</taxon>
        <taxon>Laurales</taxon>
        <taxon>Lauraceae</taxon>
        <taxon>Persea</taxon>
    </lineage>
</organism>
<name>A0ACC2KEU4_PERAE</name>
<gene>
    <name evidence="1" type="ORF">MRB53_028168</name>
</gene>
<keyword evidence="2" id="KW-1185">Reference proteome</keyword>
<protein>
    <submittedName>
        <fullName evidence="1">Uncharacterized protein</fullName>
    </submittedName>
</protein>
<dbReference type="Proteomes" id="UP001234297">
    <property type="component" value="Chromosome 9"/>
</dbReference>
<sequence>MDACERSKGLRLSPCVAASLFLRGRPSISSSSCEGRLNGMGLGNPSHLTDVLKIVLGIEQEQHTSNCVSLGRTLLTRARVEPNSKQVRTTSVEVLKLKIENWLLDGLAGLLT</sequence>
<comment type="caution">
    <text evidence="1">The sequence shown here is derived from an EMBL/GenBank/DDBJ whole genome shotgun (WGS) entry which is preliminary data.</text>
</comment>
<reference evidence="1 2" key="1">
    <citation type="journal article" date="2022" name="Hortic Res">
        <title>A haplotype resolved chromosomal level avocado genome allows analysis of novel avocado genes.</title>
        <authorList>
            <person name="Nath O."/>
            <person name="Fletcher S.J."/>
            <person name="Hayward A."/>
            <person name="Shaw L.M."/>
            <person name="Masouleh A.K."/>
            <person name="Furtado A."/>
            <person name="Henry R.J."/>
            <person name="Mitter N."/>
        </authorList>
    </citation>
    <scope>NUCLEOTIDE SEQUENCE [LARGE SCALE GENOMIC DNA]</scope>
    <source>
        <strain evidence="2">cv. Hass</strain>
    </source>
</reference>
<evidence type="ECO:0000313" key="1">
    <source>
        <dbReference type="EMBL" id="KAJ8619639.1"/>
    </source>
</evidence>
<proteinExistence type="predicted"/>
<dbReference type="EMBL" id="CM056817">
    <property type="protein sequence ID" value="KAJ8619639.1"/>
    <property type="molecule type" value="Genomic_DNA"/>
</dbReference>